<organism evidence="14">
    <name type="scientific">Photinus pyralis</name>
    <name type="common">Common eastern firefly</name>
    <name type="synonym">Lampyris pyralis</name>
    <dbReference type="NCBI Taxonomy" id="7054"/>
    <lineage>
        <taxon>Eukaryota</taxon>
        <taxon>Metazoa</taxon>
        <taxon>Ecdysozoa</taxon>
        <taxon>Arthropoda</taxon>
        <taxon>Hexapoda</taxon>
        <taxon>Insecta</taxon>
        <taxon>Pterygota</taxon>
        <taxon>Neoptera</taxon>
        <taxon>Endopterygota</taxon>
        <taxon>Coleoptera</taxon>
        <taxon>Polyphaga</taxon>
        <taxon>Elateriformia</taxon>
        <taxon>Elateroidea</taxon>
        <taxon>Lampyridae</taxon>
        <taxon>Lampyrinae</taxon>
        <taxon>Photinus</taxon>
    </lineage>
</organism>
<dbReference type="CDD" id="cd00096">
    <property type="entry name" value="Ig"/>
    <property type="match status" value="1"/>
</dbReference>
<dbReference type="InterPro" id="IPR036179">
    <property type="entry name" value="Ig-like_dom_sf"/>
</dbReference>
<feature type="transmembrane region" description="Helical" evidence="11">
    <location>
        <begin position="777"/>
        <end position="798"/>
    </location>
</feature>
<dbReference type="GO" id="GO:0030154">
    <property type="term" value="P:cell differentiation"/>
    <property type="evidence" value="ECO:0007669"/>
    <property type="project" value="UniProtKB-ARBA"/>
</dbReference>
<feature type="domain" description="Ig-like" evidence="12">
    <location>
        <begin position="441"/>
        <end position="534"/>
    </location>
</feature>
<dbReference type="PROSITE" id="PS50835">
    <property type="entry name" value="IG_LIKE"/>
    <property type="match status" value="5"/>
</dbReference>
<evidence type="ECO:0000256" key="9">
    <source>
        <dbReference type="ARBA" id="ARBA00023180"/>
    </source>
</evidence>
<dbReference type="SMART" id="SM00409">
    <property type="entry name" value="IG"/>
    <property type="match status" value="5"/>
</dbReference>
<keyword evidence="9" id="KW-0325">Glycoprotein</keyword>
<evidence type="ECO:0000256" key="10">
    <source>
        <dbReference type="ARBA" id="ARBA00023319"/>
    </source>
</evidence>
<keyword evidence="4" id="KW-0677">Repeat</keyword>
<dbReference type="InterPro" id="IPR036116">
    <property type="entry name" value="FN3_sf"/>
</dbReference>
<evidence type="ECO:0000256" key="3">
    <source>
        <dbReference type="ARBA" id="ARBA00022729"/>
    </source>
</evidence>
<dbReference type="InterPro" id="IPR003598">
    <property type="entry name" value="Ig_sub2"/>
</dbReference>
<dbReference type="AlphaFoldDB" id="A0A1Y1KDQ0"/>
<dbReference type="GO" id="GO:0005886">
    <property type="term" value="C:plasma membrane"/>
    <property type="evidence" value="ECO:0007669"/>
    <property type="project" value="UniProtKB-ARBA"/>
</dbReference>
<keyword evidence="6 11" id="KW-1133">Transmembrane helix</keyword>
<keyword evidence="8" id="KW-1015">Disulfide bond</keyword>
<evidence type="ECO:0000256" key="11">
    <source>
        <dbReference type="SAM" id="Phobius"/>
    </source>
</evidence>
<dbReference type="InterPro" id="IPR013783">
    <property type="entry name" value="Ig-like_fold"/>
</dbReference>
<keyword evidence="5" id="KW-0130">Cell adhesion</keyword>
<feature type="domain" description="Fibronectin type-III" evidence="13">
    <location>
        <begin position="538"/>
        <end position="636"/>
    </location>
</feature>
<evidence type="ECO:0000259" key="13">
    <source>
        <dbReference type="PROSITE" id="PS50853"/>
    </source>
</evidence>
<evidence type="ECO:0000259" key="12">
    <source>
        <dbReference type="PROSITE" id="PS50835"/>
    </source>
</evidence>
<evidence type="ECO:0000313" key="14">
    <source>
        <dbReference type="EMBL" id="JAV57526.1"/>
    </source>
</evidence>
<dbReference type="FunFam" id="2.60.40.10:FF:000107">
    <property type="entry name" value="Myosin, light chain kinase a"/>
    <property type="match status" value="1"/>
</dbReference>
<sequence>MRKLIPVPVFDRNSKFKCVELSKMWFWLLWAAGLASLTVTFAAHAPRLQIQPEGATIEKPVDSGLALICTPNVENPNLITQLEWRDPRNRRIDTTDSRAPLYIQRAFGEMTIVLIFSKLTENFAGKYTCAANYATSEQLVASTTVKTIIGITWVNAPESQYSTIGRDYKIKCEIKANPEPIVNWLKDGEEINVTNSNRYITDQQGLLIKKVRESDDGVYTCRALVFKTGQIETRNIRVEVQIPPQIKPMEPVEVVEGEEASIICNGTGKPPPAFKWIKEKTREDLSIVDRFTVKKTTGALVIHRVEFNDDSLYKCVAENTAGINETSVKINVLVKPKVYEFLNVTEPVGSTTKIICKAQGRPAPSISFKKLTKTDPFTDGVQSYDPRIKQEFIRNEEKGETVGILHFNKLRRSDDGLYVCIAENKVENAYKNGHITVQFPPTFEVTENYPPVWSWENHPGNLTCIAESIPNATIQWKFNGLHIEENNTPNIQKFGNGPISYLIVTPYNDHRFYSMYECIATNTLGVASRLIELRKATVPEHILQVRPESVTATTIKFHIVGPSNFRGLPIRSITVQYQTERERTWATAKEHIWSYNASYILENLVPEQVYNFRFAARNDVGIGGWSGDQQIQMPRRSVPAEPKLIIDGQLPDVGSNYVAADLVTESHYADHYKMQWTVPNDNGDPIDSYIIRYCVTQRVNGLWRDSESECSGEIIQSYQHTTYEMSDLRPDTTYKVELRAHNAIGLSSPAEIRVRTARGLNAIVYQDDDPTISSATIIGIVVAAILLLLILIDVLCCCTNHAGIIALIYDQVHSKPVDDEDAKLGREEKQPLRTDLQDPMIVNGVDKCNMSVEYDGKQVYTKPGEIIGKHSVV</sequence>
<reference evidence="14" key="1">
    <citation type="journal article" date="2016" name="Sci. Rep.">
        <title>Molecular characterization of firefly nuptial gifts: a multi-omics approach sheds light on postcopulatory sexual selection.</title>
        <authorList>
            <person name="Al-Wathiqui N."/>
            <person name="Fallon T.R."/>
            <person name="South A."/>
            <person name="Weng J.K."/>
            <person name="Lewis S.M."/>
        </authorList>
    </citation>
    <scope>NUCLEOTIDE SEQUENCE</scope>
</reference>
<evidence type="ECO:0000256" key="4">
    <source>
        <dbReference type="ARBA" id="ARBA00022737"/>
    </source>
</evidence>
<evidence type="ECO:0008006" key="15">
    <source>
        <dbReference type="Google" id="ProtNLM"/>
    </source>
</evidence>
<keyword evidence="3" id="KW-0732">Signal</keyword>
<dbReference type="InterPro" id="IPR051170">
    <property type="entry name" value="Neural/epithelial_adhesion"/>
</dbReference>
<evidence type="ECO:0000256" key="7">
    <source>
        <dbReference type="ARBA" id="ARBA00023136"/>
    </source>
</evidence>
<dbReference type="SUPFAM" id="SSF49265">
    <property type="entry name" value="Fibronectin type III"/>
    <property type="match status" value="1"/>
</dbReference>
<keyword evidence="10" id="KW-0393">Immunoglobulin domain</keyword>
<dbReference type="PANTHER" id="PTHR12231">
    <property type="entry name" value="CTX-RELATED TYPE I TRANSMEMBRANE PROTEIN"/>
    <property type="match status" value="1"/>
</dbReference>
<dbReference type="InterPro" id="IPR003961">
    <property type="entry name" value="FN3_dom"/>
</dbReference>
<dbReference type="InterPro" id="IPR013098">
    <property type="entry name" value="Ig_I-set"/>
</dbReference>
<dbReference type="SUPFAM" id="SSF48726">
    <property type="entry name" value="Immunoglobulin"/>
    <property type="match status" value="4"/>
</dbReference>
<accession>A0A1Y1KDQ0</accession>
<dbReference type="PRINTS" id="PR01838">
    <property type="entry name" value="NCAMFAMILY"/>
</dbReference>
<keyword evidence="2 11" id="KW-0812">Transmembrane</keyword>
<protein>
    <recommendedName>
        <fullName evidence="15">Fasciclin 2</fullName>
    </recommendedName>
</protein>
<dbReference type="Gene3D" id="2.60.40.10">
    <property type="entry name" value="Immunoglobulins"/>
    <property type="match status" value="7"/>
</dbReference>
<dbReference type="EMBL" id="GEZM01089359">
    <property type="protein sequence ID" value="JAV57526.1"/>
    <property type="molecule type" value="Transcribed_RNA"/>
</dbReference>
<dbReference type="InterPro" id="IPR007110">
    <property type="entry name" value="Ig-like_dom"/>
</dbReference>
<evidence type="ECO:0000256" key="6">
    <source>
        <dbReference type="ARBA" id="ARBA00022989"/>
    </source>
</evidence>
<dbReference type="Pfam" id="PF07679">
    <property type="entry name" value="I-set"/>
    <property type="match status" value="2"/>
</dbReference>
<feature type="domain" description="Ig-like" evidence="12">
    <location>
        <begin position="336"/>
        <end position="436"/>
    </location>
</feature>
<dbReference type="Pfam" id="PF00041">
    <property type="entry name" value="fn3"/>
    <property type="match status" value="1"/>
</dbReference>
<dbReference type="Pfam" id="PF13927">
    <property type="entry name" value="Ig_3"/>
    <property type="match status" value="1"/>
</dbReference>
<dbReference type="InterPro" id="IPR003599">
    <property type="entry name" value="Ig_sub"/>
</dbReference>
<evidence type="ECO:0000256" key="5">
    <source>
        <dbReference type="ARBA" id="ARBA00022889"/>
    </source>
</evidence>
<proteinExistence type="predicted"/>
<name>A0A1Y1KDQ0_PHOPY</name>
<evidence type="ECO:0000256" key="2">
    <source>
        <dbReference type="ARBA" id="ARBA00022692"/>
    </source>
</evidence>
<feature type="domain" description="Ig-like" evidence="12">
    <location>
        <begin position="244"/>
        <end position="331"/>
    </location>
</feature>
<keyword evidence="7 11" id="KW-0472">Membrane</keyword>
<dbReference type="GO" id="GO:0007155">
    <property type="term" value="P:cell adhesion"/>
    <property type="evidence" value="ECO:0007669"/>
    <property type="project" value="UniProtKB-KW"/>
</dbReference>
<feature type="domain" description="Ig-like" evidence="12">
    <location>
        <begin position="46"/>
        <end position="146"/>
    </location>
</feature>
<dbReference type="GO" id="GO:0009653">
    <property type="term" value="P:anatomical structure morphogenesis"/>
    <property type="evidence" value="ECO:0007669"/>
    <property type="project" value="UniProtKB-ARBA"/>
</dbReference>
<dbReference type="InterPro" id="IPR009138">
    <property type="entry name" value="Neural_cell_adh"/>
</dbReference>
<dbReference type="PANTHER" id="PTHR12231:SF269">
    <property type="entry name" value="FASCILIN 2-LIKE PROTEIN"/>
    <property type="match status" value="1"/>
</dbReference>
<dbReference type="CDD" id="cd00063">
    <property type="entry name" value="FN3"/>
    <property type="match status" value="2"/>
</dbReference>
<dbReference type="PROSITE" id="PS50853">
    <property type="entry name" value="FN3"/>
    <property type="match status" value="2"/>
</dbReference>
<feature type="domain" description="Ig-like" evidence="12">
    <location>
        <begin position="165"/>
        <end position="237"/>
    </location>
</feature>
<dbReference type="SMART" id="SM00060">
    <property type="entry name" value="FN3"/>
    <property type="match status" value="2"/>
</dbReference>
<evidence type="ECO:0000256" key="8">
    <source>
        <dbReference type="ARBA" id="ARBA00023157"/>
    </source>
</evidence>
<dbReference type="SMART" id="SM00408">
    <property type="entry name" value="IGc2"/>
    <property type="match status" value="4"/>
</dbReference>
<feature type="domain" description="Fibronectin type-III" evidence="13">
    <location>
        <begin position="658"/>
        <end position="760"/>
    </location>
</feature>
<evidence type="ECO:0000256" key="1">
    <source>
        <dbReference type="ARBA" id="ARBA00004167"/>
    </source>
</evidence>
<comment type="subcellular location">
    <subcellularLocation>
        <location evidence="1">Membrane</location>
        <topology evidence="1">Single-pass membrane protein</topology>
    </subcellularLocation>
</comment>